<proteinExistence type="predicted"/>
<accession>A0ABR3DRR1</accession>
<evidence type="ECO:0000313" key="3">
    <source>
        <dbReference type="EMBL" id="KAL0475032.1"/>
    </source>
</evidence>
<organism evidence="3 4">
    <name type="scientific">Neurospora intermedia</name>
    <dbReference type="NCBI Taxonomy" id="5142"/>
    <lineage>
        <taxon>Eukaryota</taxon>
        <taxon>Fungi</taxon>
        <taxon>Dikarya</taxon>
        <taxon>Ascomycota</taxon>
        <taxon>Pezizomycotina</taxon>
        <taxon>Sordariomycetes</taxon>
        <taxon>Sordariomycetidae</taxon>
        <taxon>Sordariales</taxon>
        <taxon>Sordariaceae</taxon>
        <taxon>Neurospora</taxon>
    </lineage>
</organism>
<feature type="compositionally biased region" description="Polar residues" evidence="1">
    <location>
        <begin position="149"/>
        <end position="160"/>
    </location>
</feature>
<name>A0ABR3DRR1_NEUIN</name>
<gene>
    <name evidence="3" type="ORF">QR685DRAFT_540421</name>
</gene>
<evidence type="ECO:0000256" key="1">
    <source>
        <dbReference type="SAM" id="MobiDB-lite"/>
    </source>
</evidence>
<dbReference type="EMBL" id="JAVLET010000001">
    <property type="protein sequence ID" value="KAL0475032.1"/>
    <property type="molecule type" value="Genomic_DNA"/>
</dbReference>
<keyword evidence="4" id="KW-1185">Reference proteome</keyword>
<evidence type="ECO:0000256" key="2">
    <source>
        <dbReference type="SAM" id="SignalP"/>
    </source>
</evidence>
<keyword evidence="2" id="KW-0732">Signal</keyword>
<sequence length="306" mass="34130">MAQWSWWALLLLLLLLLLRESSHHGWPVLRERIPISDLVSSALNRQHLHDQNKPLFVDAHDPILSLSASQTIALVFRLVAGLRAAGFKQGHVALSHPGNHPSIIFGPTLFQDPNHVAYLSAPRFMITTQTKTAIVHEFYGQPQIGLRPRSSTHGDSSGESALQRVRGPANMSPALHYNMFRIVWNFLAGVHYCTLRYSRPVYIVSKSIASPLPTTSTSIGYLKHILRHRSSRSSLTLMNLAPRKLGHSPLLWLGWRADRLGCPRKLKAVLHPEATASQIRGMTEFGVSTLFRWGEQDETGSVGPTT</sequence>
<feature type="chain" id="PRO_5047054066" evidence="2">
    <location>
        <begin position="24"/>
        <end position="306"/>
    </location>
</feature>
<feature type="region of interest" description="Disordered" evidence="1">
    <location>
        <begin position="144"/>
        <end position="164"/>
    </location>
</feature>
<comment type="caution">
    <text evidence="3">The sequence shown here is derived from an EMBL/GenBank/DDBJ whole genome shotgun (WGS) entry which is preliminary data.</text>
</comment>
<protein>
    <submittedName>
        <fullName evidence="3">Uncharacterized protein</fullName>
    </submittedName>
</protein>
<reference evidence="3 4" key="1">
    <citation type="submission" date="2023-09" db="EMBL/GenBank/DDBJ databases">
        <title>Multi-omics analysis of a traditional fermented food reveals byproduct-associated fungal strains for waste-to-food upcycling.</title>
        <authorList>
            <consortium name="Lawrence Berkeley National Laboratory"/>
            <person name="Rekdal V.M."/>
            <person name="Villalobos-Escobedo J.M."/>
            <person name="Rodriguez-Valeron N."/>
            <person name="Garcia M.O."/>
            <person name="Vasquez D.P."/>
            <person name="Damayanti I."/>
            <person name="Sorensen P.M."/>
            <person name="Baidoo E.E."/>
            <person name="De Carvalho A.C."/>
            <person name="Riley R."/>
            <person name="Lipzen A."/>
            <person name="He G."/>
            <person name="Yan M."/>
            <person name="Haridas S."/>
            <person name="Daum C."/>
            <person name="Yoshinaga Y."/>
            <person name="Ng V."/>
            <person name="Grigoriev I.V."/>
            <person name="Munk R."/>
            <person name="Nuraida L."/>
            <person name="Wijaya C.H."/>
            <person name="Morales P.-C."/>
            <person name="Keasling J.D."/>
        </authorList>
    </citation>
    <scope>NUCLEOTIDE SEQUENCE [LARGE SCALE GENOMIC DNA]</scope>
    <source>
        <strain evidence="3 4">FGSC 2613</strain>
    </source>
</reference>
<dbReference type="Proteomes" id="UP001451303">
    <property type="component" value="Unassembled WGS sequence"/>
</dbReference>
<evidence type="ECO:0000313" key="4">
    <source>
        <dbReference type="Proteomes" id="UP001451303"/>
    </source>
</evidence>
<feature type="signal peptide" evidence="2">
    <location>
        <begin position="1"/>
        <end position="23"/>
    </location>
</feature>